<evidence type="ECO:0000259" key="5">
    <source>
        <dbReference type="PROSITE" id="PS51898"/>
    </source>
</evidence>
<dbReference type="InterPro" id="IPR011010">
    <property type="entry name" value="DNA_brk_join_enz"/>
</dbReference>
<reference evidence="7 8" key="1">
    <citation type="submission" date="2022-06" db="EMBL/GenBank/DDBJ databases">
        <title>Isolation of gut microbiota from human fecal samples.</title>
        <authorList>
            <person name="Pamer E.G."/>
            <person name="Barat B."/>
            <person name="Waligurski E."/>
            <person name="Medina S."/>
            <person name="Paddock L."/>
            <person name="Mostad J."/>
        </authorList>
    </citation>
    <scope>NUCLEOTIDE SEQUENCE [LARGE SCALE GENOMIC DNA]</scope>
    <source>
        <strain evidence="7 8">DFI.7.95</strain>
    </source>
</reference>
<evidence type="ECO:0000313" key="8">
    <source>
        <dbReference type="Proteomes" id="UP001524478"/>
    </source>
</evidence>
<dbReference type="InterPro" id="IPR002104">
    <property type="entry name" value="Integrase_catalytic"/>
</dbReference>
<evidence type="ECO:0000313" key="7">
    <source>
        <dbReference type="EMBL" id="MCQ4925054.1"/>
    </source>
</evidence>
<dbReference type="InterPro" id="IPR050090">
    <property type="entry name" value="Tyrosine_recombinase_XerCD"/>
</dbReference>
<evidence type="ECO:0000259" key="6">
    <source>
        <dbReference type="PROSITE" id="PS51900"/>
    </source>
</evidence>
<evidence type="ECO:0000256" key="3">
    <source>
        <dbReference type="ARBA" id="ARBA00023172"/>
    </source>
</evidence>
<dbReference type="PROSITE" id="PS51898">
    <property type="entry name" value="TYR_RECOMBINASE"/>
    <property type="match status" value="1"/>
</dbReference>
<evidence type="ECO:0000256" key="1">
    <source>
        <dbReference type="ARBA" id="ARBA00008857"/>
    </source>
</evidence>
<dbReference type="RefSeq" id="WP_256312645.1">
    <property type="nucleotide sequence ID" value="NZ_JANGAC010000017.1"/>
</dbReference>
<dbReference type="Gene3D" id="1.10.443.10">
    <property type="entry name" value="Intergrase catalytic core"/>
    <property type="match status" value="1"/>
</dbReference>
<organism evidence="7 8">
    <name type="scientific">Tissierella carlieri</name>
    <dbReference type="NCBI Taxonomy" id="689904"/>
    <lineage>
        <taxon>Bacteria</taxon>
        <taxon>Bacillati</taxon>
        <taxon>Bacillota</taxon>
        <taxon>Tissierellia</taxon>
        <taxon>Tissierellales</taxon>
        <taxon>Tissierellaceae</taxon>
        <taxon>Tissierella</taxon>
    </lineage>
</organism>
<gene>
    <name evidence="7" type="ORF">NE686_18275</name>
</gene>
<evidence type="ECO:0000256" key="2">
    <source>
        <dbReference type="ARBA" id="ARBA00023125"/>
    </source>
</evidence>
<accession>A0ABT1SF01</accession>
<dbReference type="Gene3D" id="1.10.150.130">
    <property type="match status" value="1"/>
</dbReference>
<evidence type="ECO:0000256" key="4">
    <source>
        <dbReference type="PROSITE-ProRule" id="PRU01248"/>
    </source>
</evidence>
<sequence length="303" mass="35863">MNQNELLLFNKFSLDLKESKRNYLYMLNEFKAHVNKNLLDVTPEDISSYINSLNNNSGTKRRKYYELLSFYNFLFDELLIKTNPVSTISPPNSDNQIKLDRTLLLVNVKLFLNTLFEHFSLRDFVITLIIATTGLRVSEVLNIKWSDFIIDDNSHIGVNVGNENNIRYVRIFDFVWKMINKYRIDLEIPDYYLKEKYIVFFPENQLNLYRTNPQLVKPITALWLRKVYAKACNIADIPYITAKDIRHNYTMLCMNLGSPEEEIKEQLGWSSTDFIYRYHGVVELLDSPINKKVEEYYTELLEV</sequence>
<keyword evidence="8" id="KW-1185">Reference proteome</keyword>
<comment type="caution">
    <text evidence="7">The sequence shown here is derived from an EMBL/GenBank/DDBJ whole genome shotgun (WGS) entry which is preliminary data.</text>
</comment>
<keyword evidence="3" id="KW-0233">DNA recombination</keyword>
<dbReference type="PROSITE" id="PS51900">
    <property type="entry name" value="CB"/>
    <property type="match status" value="1"/>
</dbReference>
<dbReference type="InterPro" id="IPR013762">
    <property type="entry name" value="Integrase-like_cat_sf"/>
</dbReference>
<dbReference type="SUPFAM" id="SSF56349">
    <property type="entry name" value="DNA breaking-rejoining enzymes"/>
    <property type="match status" value="1"/>
</dbReference>
<comment type="similarity">
    <text evidence="1">Belongs to the 'phage' integrase family.</text>
</comment>
<feature type="domain" description="Tyr recombinase" evidence="5">
    <location>
        <begin position="98"/>
        <end position="290"/>
    </location>
</feature>
<dbReference type="CDD" id="cd00397">
    <property type="entry name" value="DNA_BRE_C"/>
    <property type="match status" value="1"/>
</dbReference>
<keyword evidence="2 4" id="KW-0238">DNA-binding</keyword>
<protein>
    <submittedName>
        <fullName evidence="7">Site-specific integrase</fullName>
    </submittedName>
</protein>
<proteinExistence type="inferred from homology"/>
<dbReference type="InterPro" id="IPR010998">
    <property type="entry name" value="Integrase_recombinase_N"/>
</dbReference>
<dbReference type="Pfam" id="PF00589">
    <property type="entry name" value="Phage_integrase"/>
    <property type="match status" value="1"/>
</dbReference>
<dbReference type="Proteomes" id="UP001524478">
    <property type="component" value="Unassembled WGS sequence"/>
</dbReference>
<feature type="domain" description="Core-binding (CB)" evidence="6">
    <location>
        <begin position="3"/>
        <end position="75"/>
    </location>
</feature>
<name>A0ABT1SF01_9FIRM</name>
<dbReference type="EMBL" id="JANGAC010000017">
    <property type="protein sequence ID" value="MCQ4925054.1"/>
    <property type="molecule type" value="Genomic_DNA"/>
</dbReference>
<dbReference type="PANTHER" id="PTHR30349">
    <property type="entry name" value="PHAGE INTEGRASE-RELATED"/>
    <property type="match status" value="1"/>
</dbReference>
<dbReference type="PANTHER" id="PTHR30349:SF41">
    <property type="entry name" value="INTEGRASE_RECOMBINASE PROTEIN MJ0367-RELATED"/>
    <property type="match status" value="1"/>
</dbReference>
<dbReference type="InterPro" id="IPR044068">
    <property type="entry name" value="CB"/>
</dbReference>